<protein>
    <recommendedName>
        <fullName evidence="3">Secreted protein</fullName>
    </recommendedName>
</protein>
<dbReference type="Proteomes" id="UP001430953">
    <property type="component" value="Unassembled WGS sequence"/>
</dbReference>
<organism evidence="1 2">
    <name type="scientific">Cardiocondyla obscurior</name>
    <dbReference type="NCBI Taxonomy" id="286306"/>
    <lineage>
        <taxon>Eukaryota</taxon>
        <taxon>Metazoa</taxon>
        <taxon>Ecdysozoa</taxon>
        <taxon>Arthropoda</taxon>
        <taxon>Hexapoda</taxon>
        <taxon>Insecta</taxon>
        <taxon>Pterygota</taxon>
        <taxon>Neoptera</taxon>
        <taxon>Endopterygota</taxon>
        <taxon>Hymenoptera</taxon>
        <taxon>Apocrita</taxon>
        <taxon>Aculeata</taxon>
        <taxon>Formicoidea</taxon>
        <taxon>Formicidae</taxon>
        <taxon>Myrmicinae</taxon>
        <taxon>Cardiocondyla</taxon>
    </lineage>
</organism>
<sequence>MILDERTRSTILRLRCIFSYSITTAFGPVLSRARACVRRAPLETRVLLPIKNPGSADDPELQVPQTCENVRGSAPMFTLRLRERDN</sequence>
<dbReference type="AlphaFoldDB" id="A0AAW2GY25"/>
<proteinExistence type="predicted"/>
<comment type="caution">
    <text evidence="1">The sequence shown here is derived from an EMBL/GenBank/DDBJ whole genome shotgun (WGS) entry which is preliminary data.</text>
</comment>
<name>A0AAW2GY25_9HYME</name>
<evidence type="ECO:0008006" key="3">
    <source>
        <dbReference type="Google" id="ProtNLM"/>
    </source>
</evidence>
<evidence type="ECO:0000313" key="2">
    <source>
        <dbReference type="Proteomes" id="UP001430953"/>
    </source>
</evidence>
<accession>A0AAW2GY25</accession>
<dbReference type="EMBL" id="JADYXP020000001">
    <property type="protein sequence ID" value="KAL0132200.1"/>
    <property type="molecule type" value="Genomic_DNA"/>
</dbReference>
<keyword evidence="2" id="KW-1185">Reference proteome</keyword>
<reference evidence="1 2" key="1">
    <citation type="submission" date="2023-03" db="EMBL/GenBank/DDBJ databases">
        <title>High recombination rates correlate with genetic variation in Cardiocondyla obscurior ants.</title>
        <authorList>
            <person name="Errbii M."/>
        </authorList>
    </citation>
    <scope>NUCLEOTIDE SEQUENCE [LARGE SCALE GENOMIC DNA]</scope>
    <source>
        <strain evidence="1">Alpha-2009</strain>
        <tissue evidence="1">Whole body</tissue>
    </source>
</reference>
<gene>
    <name evidence="1" type="ORF">PUN28_000169</name>
</gene>
<evidence type="ECO:0000313" key="1">
    <source>
        <dbReference type="EMBL" id="KAL0132200.1"/>
    </source>
</evidence>